<reference evidence="6" key="1">
    <citation type="journal article" date="2015" name="Genome Announc.">
        <title>Draft whole-genome sequence of the biocontrol agent Trichoderma harzianum T6776.</title>
        <authorList>
            <person name="Baroncelli R."/>
            <person name="Piaggeschi G."/>
            <person name="Fiorini L."/>
            <person name="Bertolini E."/>
            <person name="Zapparata A."/>
            <person name="Pe M.E."/>
            <person name="Sarrocco S."/>
            <person name="Vannacci G."/>
        </authorList>
    </citation>
    <scope>NUCLEOTIDE SEQUENCE [LARGE SCALE GENOMIC DNA]</scope>
    <source>
        <strain evidence="6">T6776</strain>
    </source>
</reference>
<dbReference type="Proteomes" id="UP000034112">
    <property type="component" value="Unassembled WGS sequence"/>
</dbReference>
<protein>
    <recommendedName>
        <fullName evidence="4">Terpene synthase</fullName>
        <ecNumber evidence="4">4.2.3.-</ecNumber>
    </recommendedName>
</protein>
<dbReference type="GO" id="GO:0010333">
    <property type="term" value="F:terpene synthase activity"/>
    <property type="evidence" value="ECO:0007669"/>
    <property type="project" value="InterPro"/>
</dbReference>
<dbReference type="EMBL" id="JOKZ01000541">
    <property type="protein sequence ID" value="KKO97568.1"/>
    <property type="molecule type" value="Genomic_DNA"/>
</dbReference>
<evidence type="ECO:0000256" key="2">
    <source>
        <dbReference type="ARBA" id="ARBA00006333"/>
    </source>
</evidence>
<name>A0A0F9ZWP1_TRIHA</name>
<evidence type="ECO:0000256" key="1">
    <source>
        <dbReference type="ARBA" id="ARBA00001946"/>
    </source>
</evidence>
<dbReference type="SFLD" id="SFLDS00005">
    <property type="entry name" value="Isoprenoid_Synthase_Type_I"/>
    <property type="match status" value="1"/>
</dbReference>
<comment type="similarity">
    <text evidence="2 4">Belongs to the terpene synthase family.</text>
</comment>
<proteinExistence type="inferred from homology"/>
<evidence type="ECO:0000256" key="3">
    <source>
        <dbReference type="ARBA" id="ARBA00022842"/>
    </source>
</evidence>
<dbReference type="OrthoDB" id="6486656at2759"/>
<dbReference type="GO" id="GO:0046872">
    <property type="term" value="F:metal ion binding"/>
    <property type="evidence" value="ECO:0007669"/>
    <property type="project" value="UniProtKB-KW"/>
</dbReference>
<gene>
    <name evidence="5" type="ORF">THAR02_10331</name>
</gene>
<sequence length="344" mass="39756">MPNSQLPETSGQKVRLPPLEARWRWPRLVSSYLEEVEEECLKWSASFTAFDHETQCLIHEKGKLKQIRSGCELMHLFFMFDEYSDKASPEEVLYQAQVMIDTLKSPETPRPKGEWIGGEIIRQFLLHLPSTATETFRARFGATWIQYVHSVVQQAQFRSESRILDLEDFLAVRRHTSGAPSTIAFYEMNSDIPDDIREHPVIRELEVLAVDLIVIANDILSYNKEQAIGDDEHNIVTILMSQYNLDVQQAMDMAGDLADEKMDRFYYLYPQVPRYVGPVDLEIQTLVDGMAQCVSGVFHWSYESQRYFGKRGMEIKRTRQLRLLPKVKTVDFTGTVPVNDVLIL</sequence>
<evidence type="ECO:0000256" key="4">
    <source>
        <dbReference type="RuleBase" id="RU366034"/>
    </source>
</evidence>
<dbReference type="InterPro" id="IPR034686">
    <property type="entry name" value="Terpene_cyclase-like_2"/>
</dbReference>
<dbReference type="OMA" id="ESRFMEN"/>
<dbReference type="PANTHER" id="PTHR35201:SF4">
    <property type="entry name" value="BETA-PINACENE SYNTHASE-RELATED"/>
    <property type="match status" value="1"/>
</dbReference>
<dbReference type="Pfam" id="PF19086">
    <property type="entry name" value="Terpene_syn_C_2"/>
    <property type="match status" value="1"/>
</dbReference>
<accession>A0A0F9ZWP1</accession>
<evidence type="ECO:0000313" key="6">
    <source>
        <dbReference type="Proteomes" id="UP000034112"/>
    </source>
</evidence>
<dbReference type="AlphaFoldDB" id="A0A0F9ZWP1"/>
<dbReference type="Gene3D" id="1.10.600.10">
    <property type="entry name" value="Farnesyl Diphosphate Synthase"/>
    <property type="match status" value="1"/>
</dbReference>
<comment type="cofactor">
    <cofactor evidence="1 4">
        <name>Mg(2+)</name>
        <dbReference type="ChEBI" id="CHEBI:18420"/>
    </cofactor>
</comment>
<organism evidence="5 6">
    <name type="scientific">Trichoderma harzianum</name>
    <name type="common">Hypocrea lixii</name>
    <dbReference type="NCBI Taxonomy" id="5544"/>
    <lineage>
        <taxon>Eukaryota</taxon>
        <taxon>Fungi</taxon>
        <taxon>Dikarya</taxon>
        <taxon>Ascomycota</taxon>
        <taxon>Pezizomycotina</taxon>
        <taxon>Sordariomycetes</taxon>
        <taxon>Hypocreomycetidae</taxon>
        <taxon>Hypocreales</taxon>
        <taxon>Hypocreaceae</taxon>
        <taxon>Trichoderma</taxon>
    </lineage>
</organism>
<comment type="caution">
    <text evidence="5">The sequence shown here is derived from an EMBL/GenBank/DDBJ whole genome shotgun (WGS) entry which is preliminary data.</text>
</comment>
<dbReference type="SFLD" id="SFLDG01020">
    <property type="entry name" value="Terpene_Cyclase_Like_2"/>
    <property type="match status" value="1"/>
</dbReference>
<dbReference type="InterPro" id="IPR008949">
    <property type="entry name" value="Isoprenoid_synthase_dom_sf"/>
</dbReference>
<dbReference type="GO" id="GO:0008299">
    <property type="term" value="P:isoprenoid biosynthetic process"/>
    <property type="evidence" value="ECO:0007669"/>
    <property type="project" value="UniProtKB-ARBA"/>
</dbReference>
<evidence type="ECO:0000313" key="5">
    <source>
        <dbReference type="EMBL" id="KKO97568.1"/>
    </source>
</evidence>
<dbReference type="SUPFAM" id="SSF48576">
    <property type="entry name" value="Terpenoid synthases"/>
    <property type="match status" value="1"/>
</dbReference>
<dbReference type="PANTHER" id="PTHR35201">
    <property type="entry name" value="TERPENE SYNTHASE"/>
    <property type="match status" value="1"/>
</dbReference>
<keyword evidence="4" id="KW-0456">Lyase</keyword>
<keyword evidence="4" id="KW-0479">Metal-binding</keyword>
<keyword evidence="3 4" id="KW-0460">Magnesium</keyword>
<dbReference type="EC" id="4.2.3.-" evidence="4"/>